<dbReference type="KEGG" id="aoce:118470946"/>
<dbReference type="PROSITE" id="PS50157">
    <property type="entry name" value="ZINC_FINGER_C2H2_2"/>
    <property type="match status" value="1"/>
</dbReference>
<evidence type="ECO:0000256" key="2">
    <source>
        <dbReference type="ARBA" id="ARBA00022737"/>
    </source>
</evidence>
<dbReference type="InterPro" id="IPR036236">
    <property type="entry name" value="Znf_C2H2_sf"/>
</dbReference>
<evidence type="ECO:0000313" key="10">
    <source>
        <dbReference type="Proteomes" id="UP001501940"/>
    </source>
</evidence>
<evidence type="ECO:0000256" key="7">
    <source>
        <dbReference type="SAM" id="MobiDB-lite"/>
    </source>
</evidence>
<dbReference type="Gene3D" id="3.30.160.60">
    <property type="entry name" value="Classic Zinc Finger"/>
    <property type="match status" value="2"/>
</dbReference>
<dbReference type="RefSeq" id="XP_035808413.2">
    <property type="nucleotide sequence ID" value="XM_035952520.2"/>
</dbReference>
<dbReference type="PANTHER" id="PTHR24379">
    <property type="entry name" value="KRAB AND ZINC FINGER DOMAIN-CONTAINING"/>
    <property type="match status" value="1"/>
</dbReference>
<protein>
    <recommendedName>
        <fullName evidence="8">C2H2-type domain-containing protein</fullName>
    </recommendedName>
</protein>
<keyword evidence="3 6" id="KW-0863">Zinc-finger</keyword>
<dbReference type="Proteomes" id="UP001501940">
    <property type="component" value="Chromosome 15"/>
</dbReference>
<dbReference type="GO" id="GO:0003677">
    <property type="term" value="F:DNA binding"/>
    <property type="evidence" value="ECO:0007669"/>
    <property type="project" value="UniProtKB-KW"/>
</dbReference>
<dbReference type="PROSITE" id="PS00028">
    <property type="entry name" value="ZINC_FINGER_C2H2_1"/>
    <property type="match status" value="3"/>
</dbReference>
<evidence type="ECO:0000256" key="1">
    <source>
        <dbReference type="ARBA" id="ARBA00022723"/>
    </source>
</evidence>
<keyword evidence="10" id="KW-1185">Reference proteome</keyword>
<dbReference type="GO" id="GO:0008270">
    <property type="term" value="F:zinc ion binding"/>
    <property type="evidence" value="ECO:0007669"/>
    <property type="project" value="UniProtKB-KW"/>
</dbReference>
<reference evidence="9 10" key="1">
    <citation type="submission" date="2022-01" db="EMBL/GenBank/DDBJ databases">
        <title>A chromosome-scale genome assembly of the false clownfish, Amphiprion ocellaris.</title>
        <authorList>
            <person name="Ryu T."/>
        </authorList>
    </citation>
    <scope>NUCLEOTIDE SEQUENCE [LARGE SCALE GENOMIC DNA]</scope>
</reference>
<dbReference type="InterPro" id="IPR059074">
    <property type="entry name" value="zf-C2H2_Z280C_D"/>
</dbReference>
<evidence type="ECO:0000256" key="4">
    <source>
        <dbReference type="ARBA" id="ARBA00022833"/>
    </source>
</evidence>
<keyword evidence="5" id="KW-0238">DNA-binding</keyword>
<dbReference type="PANTHER" id="PTHR24379:SF121">
    <property type="entry name" value="C2H2-TYPE DOMAIN-CONTAINING PROTEIN"/>
    <property type="match status" value="1"/>
</dbReference>
<feature type="region of interest" description="Disordered" evidence="7">
    <location>
        <begin position="256"/>
        <end position="324"/>
    </location>
</feature>
<dbReference type="RefSeq" id="XP_035808411.2">
    <property type="nucleotide sequence ID" value="XM_035952518.2"/>
</dbReference>
<feature type="compositionally biased region" description="Basic residues" evidence="7">
    <location>
        <begin position="256"/>
        <end position="268"/>
    </location>
</feature>
<keyword evidence="2" id="KW-0677">Repeat</keyword>
<dbReference type="Ensembl" id="ENSAOCT00000009087.2">
    <property type="protein sequence ID" value="ENSAOCP00000003845.2"/>
    <property type="gene ID" value="ENSAOCG00000007184.2"/>
</dbReference>
<organism evidence="9 10">
    <name type="scientific">Amphiprion ocellaris</name>
    <name type="common">Clown anemonefish</name>
    <dbReference type="NCBI Taxonomy" id="80972"/>
    <lineage>
        <taxon>Eukaryota</taxon>
        <taxon>Metazoa</taxon>
        <taxon>Chordata</taxon>
        <taxon>Craniata</taxon>
        <taxon>Vertebrata</taxon>
        <taxon>Euteleostomi</taxon>
        <taxon>Actinopterygii</taxon>
        <taxon>Neopterygii</taxon>
        <taxon>Teleostei</taxon>
        <taxon>Neoteleostei</taxon>
        <taxon>Acanthomorphata</taxon>
        <taxon>Ovalentaria</taxon>
        <taxon>Pomacentridae</taxon>
        <taxon>Amphiprion</taxon>
    </lineage>
</organism>
<evidence type="ECO:0000313" key="9">
    <source>
        <dbReference type="Ensembl" id="ENSAOCP00000003845.2"/>
    </source>
</evidence>
<dbReference type="RefSeq" id="XP_035808410.2">
    <property type="nucleotide sequence ID" value="XM_035952517.2"/>
</dbReference>
<evidence type="ECO:0000256" key="3">
    <source>
        <dbReference type="ARBA" id="ARBA00022771"/>
    </source>
</evidence>
<evidence type="ECO:0000256" key="5">
    <source>
        <dbReference type="ARBA" id="ARBA00023125"/>
    </source>
</evidence>
<feature type="region of interest" description="Disordered" evidence="7">
    <location>
        <begin position="1213"/>
        <end position="1240"/>
    </location>
</feature>
<dbReference type="SMART" id="SM00355">
    <property type="entry name" value="ZnF_C2H2"/>
    <property type="match status" value="8"/>
</dbReference>
<dbReference type="SUPFAM" id="SSF57667">
    <property type="entry name" value="beta-beta-alpha zinc fingers"/>
    <property type="match status" value="1"/>
</dbReference>
<sequence length="1240" mass="137988">MMEAAAGACADLLMECDEEECIWPAASAEKREEEAKEKHEGLQTAVEEQMLSQPVRIIPIPVQPVQSCSPTSSTGKSAGAPLSFMVNGQRVPLLPGGQSTSGGGAELKLRSHPQGSVSGFTTVHIPVTLTLHSPSGTKHINTTASLSATVSSSTHPAASAAPGPTPIITGVVSGEAAQKVLSNHNVKFTSSLSRKRLKTLPSPKTTPRHKLLRKGELRPVAPPDCPVCKSQYKLITELRGFMCLCSPAIAQSLQNLKRKKKQPKHIRRSRENKTSNKVSRNRPGLSATSRRLSDDLQFDQFSSPVPPSRPLKEEDQSGPPPEPPHGKLVILVEDFYYGSAPGQSSDIPNLLSMKFSGPYRCIHCAEMLRNNIKLMSHMLQHVPTMDSQTSCPHCFRHFTSPLRLRGHLEAVHSQYESTVTCRICELAFRNEPAFLWHMKTTHKPGEMPYVCQVCDFRSSFYSDVWSHFQQAHADTRHLMCQYCLRVLRSNACYQKHFARHQKKHVLGCDKCRLRFLYVKERVEHKVLHHKTHVRPPQLSGLKPGTKVTVRTYSVVVGAGNEELVKTKKVAPCKVVDITSLPPAQTAPKRKTVESLGPLLSSLSPDRVSRPLQHCMECLNLVPDLRTHFPSLVRCSLCRFITCCSTSYANHMINNHATCRKNPQYRTIFQSEPRLSETLKCDSCTLSTCRGDVMAKHLTERPEHTCITPTHTERSMIGVEKHNPYRVTSFRGRSGTFVPIHLLPSGPNSTQLSVKPLTSPTPLCSPPAMTIKILGSRPQPVKPSVPSLSVPQLCTILTALCHGVPQASIRYQVSPPTIQSWIMQQLRLLDLKEWAWKTDSMAEWVLGRREQQLIVAEDVLLLAAKRTLGEDSLLLDCYTWVVDFMLRHDLGLQTCNNNRLRSISDNSRAFVQALCSKIQNRDLPSRCFGCMDELPVFIDLDQFSKQNLAAFQLFKSPEEKPAFDIVLSALSDGSFLRPLLFFQGTVSPLPEGFPDNVLLEARQEGFTEQDRLQIWVDKVWRPHATAQLDHESLLMVDIHRGHVTTEFRDALTSTSTDVVFIPLGCCARLQPLDVCVVPVVRDFLQARWIQLVCDGGLGTLGLDQLALTLACWLSEVASTLSSQSFIMRRSFSVVCNLEEEEDGGGATWMIKALTDALIQPLDTTVPGTEKEPEHLELLLVTEERKEDKDEHKEEETEVEIAELVKSLPALRQALEGDQDSLHVSRTTEPTPPPSSSSSPLT</sequence>
<evidence type="ECO:0000259" key="8">
    <source>
        <dbReference type="PROSITE" id="PS50157"/>
    </source>
</evidence>
<accession>A0A3Q1AQU0</accession>
<feature type="domain" description="C2H2-type" evidence="8">
    <location>
        <begin position="389"/>
        <end position="417"/>
    </location>
</feature>
<dbReference type="InterPro" id="IPR013087">
    <property type="entry name" value="Znf_C2H2_type"/>
</dbReference>
<keyword evidence="1" id="KW-0479">Metal-binding</keyword>
<dbReference type="InterPro" id="IPR057618">
    <property type="entry name" value="Znf_POGZ/Z280C-D-like"/>
</dbReference>
<reference evidence="9" key="2">
    <citation type="submission" date="2025-08" db="UniProtKB">
        <authorList>
            <consortium name="Ensembl"/>
        </authorList>
    </citation>
    <scope>IDENTIFICATION</scope>
</reference>
<evidence type="ECO:0000256" key="6">
    <source>
        <dbReference type="PROSITE-ProRule" id="PRU00042"/>
    </source>
</evidence>
<dbReference type="STRING" id="80972.ENSAOCP00000003845"/>
<name>A0A3Q1AQU0_AMPOC</name>
<keyword evidence="4" id="KW-0862">Zinc</keyword>
<dbReference type="Pfam" id="PF03184">
    <property type="entry name" value="DDE_1"/>
    <property type="match status" value="1"/>
</dbReference>
<dbReference type="Pfam" id="PF25414">
    <property type="entry name" value="zf-C2H2_Z280C_D"/>
    <property type="match status" value="1"/>
</dbReference>
<proteinExistence type="predicted"/>
<dbReference type="OMA" id="LYALCFG"/>
<dbReference type="InterPro" id="IPR004875">
    <property type="entry name" value="DDE_SF_endonuclease_dom"/>
</dbReference>
<dbReference type="GeneTree" id="ENSGT00940000163854"/>
<dbReference type="AlphaFoldDB" id="A0A3Q1AQU0"/>
<dbReference type="GeneID" id="118470946"/>
<reference evidence="9" key="3">
    <citation type="submission" date="2025-09" db="UniProtKB">
        <authorList>
            <consortium name="Ensembl"/>
        </authorList>
    </citation>
    <scope>IDENTIFICATION</scope>
</reference>
<dbReference type="Pfam" id="PF25429">
    <property type="entry name" value="zf-POGZ"/>
    <property type="match status" value="1"/>
</dbReference>